<evidence type="ECO:0000256" key="4">
    <source>
        <dbReference type="RuleBase" id="RU003744"/>
    </source>
</evidence>
<dbReference type="SUPFAM" id="SSF53850">
    <property type="entry name" value="Periplasmic binding protein-like II"/>
    <property type="match status" value="1"/>
</dbReference>
<comment type="subcellular location">
    <subcellularLocation>
        <location evidence="1">Cell envelope</location>
    </subcellularLocation>
</comment>
<dbReference type="InterPro" id="IPR001638">
    <property type="entry name" value="Solute-binding_3/MltF_N"/>
</dbReference>
<protein>
    <submittedName>
        <fullName evidence="7">Transporter substrate-binding domain-containing protein</fullName>
    </submittedName>
</protein>
<feature type="signal peptide" evidence="5">
    <location>
        <begin position="1"/>
        <end position="30"/>
    </location>
</feature>
<dbReference type="InterPro" id="IPR018313">
    <property type="entry name" value="SBP_3_CS"/>
</dbReference>
<keyword evidence="8" id="KW-1185">Reference proteome</keyword>
<dbReference type="PANTHER" id="PTHR35936:SF17">
    <property type="entry name" value="ARGININE-BINDING EXTRACELLULAR PROTEIN ARTP"/>
    <property type="match status" value="1"/>
</dbReference>
<feature type="domain" description="Solute-binding protein family 3/N-terminal" evidence="6">
    <location>
        <begin position="41"/>
        <end position="261"/>
    </location>
</feature>
<dbReference type="Gene3D" id="3.40.190.10">
    <property type="entry name" value="Periplasmic binding protein-like II"/>
    <property type="match status" value="2"/>
</dbReference>
<evidence type="ECO:0000256" key="2">
    <source>
        <dbReference type="ARBA" id="ARBA00010333"/>
    </source>
</evidence>
<dbReference type="SMART" id="SM00062">
    <property type="entry name" value="PBPb"/>
    <property type="match status" value="1"/>
</dbReference>
<comment type="caution">
    <text evidence="7">The sequence shown here is derived from an EMBL/GenBank/DDBJ whole genome shotgun (WGS) entry which is preliminary data.</text>
</comment>
<dbReference type="RefSeq" id="WP_254744304.1">
    <property type="nucleotide sequence ID" value="NZ_JANCLU010000016.1"/>
</dbReference>
<evidence type="ECO:0000256" key="1">
    <source>
        <dbReference type="ARBA" id="ARBA00004196"/>
    </source>
</evidence>
<feature type="chain" id="PRO_5047371639" evidence="5">
    <location>
        <begin position="31"/>
        <end position="269"/>
    </location>
</feature>
<evidence type="ECO:0000256" key="3">
    <source>
        <dbReference type="ARBA" id="ARBA00022729"/>
    </source>
</evidence>
<name>A0ABT1LG08_9HYPH</name>
<dbReference type="EMBL" id="JANCLU010000016">
    <property type="protein sequence ID" value="MCP8940033.1"/>
    <property type="molecule type" value="Genomic_DNA"/>
</dbReference>
<dbReference type="Pfam" id="PF00497">
    <property type="entry name" value="SBP_bac_3"/>
    <property type="match status" value="1"/>
</dbReference>
<proteinExistence type="inferred from homology"/>
<gene>
    <name evidence="7" type="ORF">NK718_16015</name>
</gene>
<evidence type="ECO:0000313" key="7">
    <source>
        <dbReference type="EMBL" id="MCP8940033.1"/>
    </source>
</evidence>
<evidence type="ECO:0000313" key="8">
    <source>
        <dbReference type="Proteomes" id="UP001205890"/>
    </source>
</evidence>
<organism evidence="7 8">
    <name type="scientific">Alsobacter ponti</name>
    <dbReference type="NCBI Taxonomy" id="2962936"/>
    <lineage>
        <taxon>Bacteria</taxon>
        <taxon>Pseudomonadati</taxon>
        <taxon>Pseudomonadota</taxon>
        <taxon>Alphaproteobacteria</taxon>
        <taxon>Hyphomicrobiales</taxon>
        <taxon>Alsobacteraceae</taxon>
        <taxon>Alsobacter</taxon>
    </lineage>
</organism>
<evidence type="ECO:0000256" key="5">
    <source>
        <dbReference type="SAM" id="SignalP"/>
    </source>
</evidence>
<sequence length="269" mass="29072">MRFRLTRWAGLLAPALALALSAFGPDKAQAQTPDEIIKRGKVVIAIDTTVPPYGMLDSSNQPAGIDIDVANLIGKQLKVPVEFVTVNSPGRIPALLSNRVDMVIAIFSITPERALQVAFSIPYAGQSAVLIAPKTTSIKTPDELKNLKVGVTRGALEDGALTAMNVPGMQLLRFDDGPSTVQAMLSGQIDAMGGGDYGEIYLRKGSKGEEYEQKFPLRAAHFGIGIRRGNPELLQWLNTFVYSIKNTGELDAISRKWRNGAPMIPLPVF</sequence>
<keyword evidence="3 5" id="KW-0732">Signal</keyword>
<accession>A0ABT1LG08</accession>
<dbReference type="Proteomes" id="UP001205890">
    <property type="component" value="Unassembled WGS sequence"/>
</dbReference>
<evidence type="ECO:0000259" key="6">
    <source>
        <dbReference type="SMART" id="SM00062"/>
    </source>
</evidence>
<reference evidence="7 8" key="1">
    <citation type="submission" date="2022-07" db="EMBL/GenBank/DDBJ databases">
        <authorList>
            <person name="Li W.-J."/>
            <person name="Deng Q.-Q."/>
        </authorList>
    </citation>
    <scope>NUCLEOTIDE SEQUENCE [LARGE SCALE GENOMIC DNA]</scope>
    <source>
        <strain evidence="7 8">SYSU M60028</strain>
    </source>
</reference>
<comment type="similarity">
    <text evidence="2 4">Belongs to the bacterial solute-binding protein 3 family.</text>
</comment>
<dbReference type="PANTHER" id="PTHR35936">
    <property type="entry name" value="MEMBRANE-BOUND LYTIC MUREIN TRANSGLYCOSYLASE F"/>
    <property type="match status" value="1"/>
</dbReference>
<dbReference type="PROSITE" id="PS01039">
    <property type="entry name" value="SBP_BACTERIAL_3"/>
    <property type="match status" value="1"/>
</dbReference>